<sequence>MSSDKPIEAVMPLYKKIYLDIKQQIQANKLQSGQKLPSEQFLCKKYQVSRITVRKALKLLTDERLIVTVQGKGSYVNIKKMIGKLDQIQGFSEFAGSRDQPSKPKILKREILKNAAIAKELLLAEKADLVYIKRLFEIADVPIAIDEAWLPAERFPDLLVKIEADSSLYDYLERKYHEIPTNSYREISTVLPNTKQTEILKLNKVVPLFDVNKTVYNQFEQPLEFSHYVVRGDEMTYTVDSSADSEFHLNNKNKEQGKN</sequence>
<dbReference type="PANTHER" id="PTHR44846:SF1">
    <property type="entry name" value="MANNOSYL-D-GLYCERATE TRANSPORT_METABOLISM SYSTEM REPRESSOR MNGR-RELATED"/>
    <property type="match status" value="1"/>
</dbReference>
<dbReference type="SMART" id="SM00866">
    <property type="entry name" value="UTRA"/>
    <property type="match status" value="1"/>
</dbReference>
<dbReference type="Proteomes" id="UP000826550">
    <property type="component" value="Chromosome"/>
</dbReference>
<protein>
    <submittedName>
        <fullName evidence="5">GntR family transcriptional regulator</fullName>
    </submittedName>
</protein>
<dbReference type="Pfam" id="PF07702">
    <property type="entry name" value="UTRA"/>
    <property type="match status" value="1"/>
</dbReference>
<reference evidence="5 6" key="1">
    <citation type="submission" date="2020-01" db="EMBL/GenBank/DDBJ databases">
        <title>Vast differences in strain-level diversity in the gut microbiota of two closely related honey bee species.</title>
        <authorList>
            <person name="Ellegaard K.M."/>
            <person name="Suenami S."/>
            <person name="Miyazaki R."/>
            <person name="Engel P."/>
        </authorList>
    </citation>
    <scope>NUCLEOTIDE SEQUENCE [LARGE SCALE GENOMIC DNA]</scope>
    <source>
        <strain evidence="5 6">ESL0416</strain>
    </source>
</reference>
<dbReference type="RefSeq" id="WP_220220863.1">
    <property type="nucleotide sequence ID" value="NZ_CP048268.1"/>
</dbReference>
<dbReference type="PANTHER" id="PTHR44846">
    <property type="entry name" value="MANNOSYL-D-GLYCERATE TRANSPORT/METABOLISM SYSTEM REPRESSOR MNGR-RELATED"/>
    <property type="match status" value="1"/>
</dbReference>
<accession>A0ABX8WBA2</accession>
<dbReference type="InterPro" id="IPR011663">
    <property type="entry name" value="UTRA"/>
</dbReference>
<dbReference type="SMART" id="SM00345">
    <property type="entry name" value="HTH_GNTR"/>
    <property type="match status" value="1"/>
</dbReference>
<evidence type="ECO:0000259" key="4">
    <source>
        <dbReference type="PROSITE" id="PS50949"/>
    </source>
</evidence>
<organism evidence="5 6">
    <name type="scientific">Lactobacillus panisapium</name>
    <dbReference type="NCBI Taxonomy" id="2012495"/>
    <lineage>
        <taxon>Bacteria</taxon>
        <taxon>Bacillati</taxon>
        <taxon>Bacillota</taxon>
        <taxon>Bacilli</taxon>
        <taxon>Lactobacillales</taxon>
        <taxon>Lactobacillaceae</taxon>
        <taxon>Lactobacillus</taxon>
    </lineage>
</organism>
<keyword evidence="6" id="KW-1185">Reference proteome</keyword>
<proteinExistence type="predicted"/>
<name>A0ABX8WBA2_9LACO</name>
<dbReference type="Pfam" id="PF00392">
    <property type="entry name" value="GntR"/>
    <property type="match status" value="1"/>
</dbReference>
<dbReference type="InterPro" id="IPR050679">
    <property type="entry name" value="Bact_HTH_transcr_reg"/>
</dbReference>
<feature type="domain" description="HTH gntR-type" evidence="4">
    <location>
        <begin position="11"/>
        <end position="79"/>
    </location>
</feature>
<dbReference type="InterPro" id="IPR028978">
    <property type="entry name" value="Chorismate_lyase_/UTRA_dom_sf"/>
</dbReference>
<keyword evidence="3" id="KW-0804">Transcription</keyword>
<dbReference type="SUPFAM" id="SSF46785">
    <property type="entry name" value="Winged helix' DNA-binding domain"/>
    <property type="match status" value="1"/>
</dbReference>
<evidence type="ECO:0000256" key="2">
    <source>
        <dbReference type="ARBA" id="ARBA00023125"/>
    </source>
</evidence>
<dbReference type="InterPro" id="IPR036388">
    <property type="entry name" value="WH-like_DNA-bd_sf"/>
</dbReference>
<dbReference type="InterPro" id="IPR036390">
    <property type="entry name" value="WH_DNA-bd_sf"/>
</dbReference>
<evidence type="ECO:0000313" key="5">
    <source>
        <dbReference type="EMBL" id="QYN52441.1"/>
    </source>
</evidence>
<dbReference type="Gene3D" id="3.40.1410.10">
    <property type="entry name" value="Chorismate lyase-like"/>
    <property type="match status" value="1"/>
</dbReference>
<evidence type="ECO:0000256" key="3">
    <source>
        <dbReference type="ARBA" id="ARBA00023163"/>
    </source>
</evidence>
<dbReference type="SUPFAM" id="SSF64288">
    <property type="entry name" value="Chorismate lyase-like"/>
    <property type="match status" value="1"/>
</dbReference>
<dbReference type="Gene3D" id="1.10.10.10">
    <property type="entry name" value="Winged helix-like DNA-binding domain superfamily/Winged helix DNA-binding domain"/>
    <property type="match status" value="1"/>
</dbReference>
<gene>
    <name evidence="5" type="ORF">GYM71_03065</name>
</gene>
<dbReference type="InterPro" id="IPR000524">
    <property type="entry name" value="Tscrpt_reg_HTH_GntR"/>
</dbReference>
<dbReference type="CDD" id="cd07377">
    <property type="entry name" value="WHTH_GntR"/>
    <property type="match status" value="1"/>
</dbReference>
<evidence type="ECO:0000256" key="1">
    <source>
        <dbReference type="ARBA" id="ARBA00023015"/>
    </source>
</evidence>
<keyword evidence="2" id="KW-0238">DNA-binding</keyword>
<keyword evidence="1" id="KW-0805">Transcription regulation</keyword>
<dbReference type="EMBL" id="CP048268">
    <property type="protein sequence ID" value="QYN52441.1"/>
    <property type="molecule type" value="Genomic_DNA"/>
</dbReference>
<dbReference type="PROSITE" id="PS50949">
    <property type="entry name" value="HTH_GNTR"/>
    <property type="match status" value="1"/>
</dbReference>
<dbReference type="PRINTS" id="PR00035">
    <property type="entry name" value="HTHGNTR"/>
</dbReference>
<evidence type="ECO:0000313" key="6">
    <source>
        <dbReference type="Proteomes" id="UP000826550"/>
    </source>
</evidence>